<sequence>MNKKTKKMEMSTMAVELKKTMKMTRVNTRHQQSYKEYIQGYKEYKEEKGQCSARREGGCIQCLQAREMRLLQQ</sequence>
<gene>
    <name evidence="1" type="ORF">ACFO5U_14845</name>
</gene>
<dbReference type="Proteomes" id="UP001595932">
    <property type="component" value="Unassembled WGS sequence"/>
</dbReference>
<protein>
    <submittedName>
        <fullName evidence="1">Uncharacterized protein</fullName>
    </submittedName>
</protein>
<evidence type="ECO:0000313" key="1">
    <source>
        <dbReference type="EMBL" id="MFC4714124.1"/>
    </source>
</evidence>
<name>A0ABV9MFP3_9BACL</name>
<keyword evidence="2" id="KW-1185">Reference proteome</keyword>
<dbReference type="EMBL" id="JBHSGL010000015">
    <property type="protein sequence ID" value="MFC4714124.1"/>
    <property type="molecule type" value="Genomic_DNA"/>
</dbReference>
<comment type="caution">
    <text evidence="1">The sequence shown here is derived from an EMBL/GenBank/DDBJ whole genome shotgun (WGS) entry which is preliminary data.</text>
</comment>
<proteinExistence type="predicted"/>
<evidence type="ECO:0000313" key="2">
    <source>
        <dbReference type="Proteomes" id="UP001595932"/>
    </source>
</evidence>
<accession>A0ABV9MFP3</accession>
<reference evidence="2" key="1">
    <citation type="journal article" date="2019" name="Int. J. Syst. Evol. Microbiol.">
        <title>The Global Catalogue of Microorganisms (GCM) 10K type strain sequencing project: providing services to taxonomists for standard genome sequencing and annotation.</title>
        <authorList>
            <consortium name="The Broad Institute Genomics Platform"/>
            <consortium name="The Broad Institute Genome Sequencing Center for Infectious Disease"/>
            <person name="Wu L."/>
            <person name="Ma J."/>
        </authorList>
    </citation>
    <scope>NUCLEOTIDE SEQUENCE [LARGE SCALE GENOMIC DNA]</scope>
    <source>
        <strain evidence="2">CGMCC 1.12151</strain>
    </source>
</reference>
<organism evidence="1 2">
    <name type="scientific">Planococcus dechangensis</name>
    <dbReference type="NCBI Taxonomy" id="1176255"/>
    <lineage>
        <taxon>Bacteria</taxon>
        <taxon>Bacillati</taxon>
        <taxon>Bacillota</taxon>
        <taxon>Bacilli</taxon>
        <taxon>Bacillales</taxon>
        <taxon>Caryophanaceae</taxon>
        <taxon>Planococcus</taxon>
    </lineage>
</organism>